<gene>
    <name evidence="1" type="ORF">METZ01_LOCUS111869</name>
</gene>
<evidence type="ECO:0000313" key="1">
    <source>
        <dbReference type="EMBL" id="SVA59015.1"/>
    </source>
</evidence>
<dbReference type="EMBL" id="UINC01013701">
    <property type="protein sequence ID" value="SVA59015.1"/>
    <property type="molecule type" value="Genomic_DNA"/>
</dbReference>
<evidence type="ECO:0008006" key="2">
    <source>
        <dbReference type="Google" id="ProtNLM"/>
    </source>
</evidence>
<accession>A0A381X2S0</accession>
<protein>
    <recommendedName>
        <fullName evidence="2">Metallothionein</fullName>
    </recommendedName>
</protein>
<organism evidence="1">
    <name type="scientific">marine metagenome</name>
    <dbReference type="NCBI Taxonomy" id="408172"/>
    <lineage>
        <taxon>unclassified sequences</taxon>
        <taxon>metagenomes</taxon>
        <taxon>ecological metagenomes</taxon>
    </lineage>
</organism>
<sequence>MNTHCECGICGHFSENECIKNECKCCSNFHLRSGTTSNEK</sequence>
<reference evidence="1" key="1">
    <citation type="submission" date="2018-05" db="EMBL/GenBank/DDBJ databases">
        <authorList>
            <person name="Lanie J.A."/>
            <person name="Ng W.-L."/>
            <person name="Kazmierczak K.M."/>
            <person name="Andrzejewski T.M."/>
            <person name="Davidsen T.M."/>
            <person name="Wayne K.J."/>
            <person name="Tettelin H."/>
            <person name="Glass J.I."/>
            <person name="Rusch D."/>
            <person name="Podicherti R."/>
            <person name="Tsui H.-C.T."/>
            <person name="Winkler M.E."/>
        </authorList>
    </citation>
    <scope>NUCLEOTIDE SEQUENCE</scope>
</reference>
<proteinExistence type="predicted"/>
<dbReference type="AlphaFoldDB" id="A0A381X2S0"/>
<name>A0A381X2S0_9ZZZZ</name>